<feature type="region of interest" description="Disordered" evidence="10">
    <location>
        <begin position="159"/>
        <end position="234"/>
    </location>
</feature>
<dbReference type="AlphaFoldDB" id="A0AAN6MYI3"/>
<dbReference type="FunFam" id="4.10.240.10:FF:000005">
    <property type="entry name" value="Quinic acid utilization activator"/>
    <property type="match status" value="1"/>
</dbReference>
<feature type="domain" description="Zn(2)-C6 fungal-type" evidence="11">
    <location>
        <begin position="53"/>
        <end position="83"/>
    </location>
</feature>
<dbReference type="Gene3D" id="4.10.240.10">
    <property type="entry name" value="Zn(2)-C6 fungal-type DNA-binding domain"/>
    <property type="match status" value="1"/>
</dbReference>
<keyword evidence="2" id="KW-0479">Metal-binding</keyword>
<dbReference type="GO" id="GO:0045944">
    <property type="term" value="P:positive regulation of transcription by RNA polymerase II"/>
    <property type="evidence" value="ECO:0007669"/>
    <property type="project" value="TreeGrafter"/>
</dbReference>
<organism evidence="12 13">
    <name type="scientific">Diplogelasinospora grovesii</name>
    <dbReference type="NCBI Taxonomy" id="303347"/>
    <lineage>
        <taxon>Eukaryota</taxon>
        <taxon>Fungi</taxon>
        <taxon>Dikarya</taxon>
        <taxon>Ascomycota</taxon>
        <taxon>Pezizomycotina</taxon>
        <taxon>Sordariomycetes</taxon>
        <taxon>Sordariomycetidae</taxon>
        <taxon>Sordariales</taxon>
        <taxon>Diplogelasinosporaceae</taxon>
        <taxon>Diplogelasinospora</taxon>
    </lineage>
</organism>
<dbReference type="Proteomes" id="UP001303473">
    <property type="component" value="Unassembled WGS sequence"/>
</dbReference>
<dbReference type="GO" id="GO:0008270">
    <property type="term" value="F:zinc ion binding"/>
    <property type="evidence" value="ECO:0007669"/>
    <property type="project" value="InterPro"/>
</dbReference>
<dbReference type="PROSITE" id="PS00463">
    <property type="entry name" value="ZN2_CY6_FUNGAL_1"/>
    <property type="match status" value="1"/>
</dbReference>
<comment type="subcellular location">
    <subcellularLocation>
        <location evidence="1">Nucleus</location>
    </subcellularLocation>
</comment>
<feature type="compositionally biased region" description="Low complexity" evidence="10">
    <location>
        <begin position="191"/>
        <end position="202"/>
    </location>
</feature>
<keyword evidence="13" id="KW-1185">Reference proteome</keyword>
<dbReference type="PANTHER" id="PTHR47655:SF2">
    <property type="entry name" value="QUINIC ACID UTILIZATION ACTIVATOR"/>
    <property type="match status" value="1"/>
</dbReference>
<accession>A0AAN6MYI3</accession>
<keyword evidence="9" id="KW-0539">Nucleus</keyword>
<dbReference type="GO" id="GO:0000981">
    <property type="term" value="F:DNA-binding transcription factor activity, RNA polymerase II-specific"/>
    <property type="evidence" value="ECO:0007669"/>
    <property type="project" value="InterPro"/>
</dbReference>
<keyword evidence="3" id="KW-0862">Zinc</keyword>
<keyword evidence="7" id="KW-0010">Activator</keyword>
<evidence type="ECO:0000256" key="10">
    <source>
        <dbReference type="SAM" id="MobiDB-lite"/>
    </source>
</evidence>
<dbReference type="CDD" id="cd12148">
    <property type="entry name" value="fungal_TF_MHR"/>
    <property type="match status" value="1"/>
</dbReference>
<dbReference type="EMBL" id="MU853923">
    <property type="protein sequence ID" value="KAK3935445.1"/>
    <property type="molecule type" value="Genomic_DNA"/>
</dbReference>
<feature type="region of interest" description="Disordered" evidence="10">
    <location>
        <begin position="1"/>
        <end position="22"/>
    </location>
</feature>
<keyword evidence="4" id="KW-0672">Quinate metabolism</keyword>
<dbReference type="CDD" id="cd00067">
    <property type="entry name" value="GAL4"/>
    <property type="match status" value="1"/>
</dbReference>
<reference evidence="13" key="1">
    <citation type="journal article" date="2023" name="Mol. Phylogenet. Evol.">
        <title>Genome-scale phylogeny and comparative genomics of the fungal order Sordariales.</title>
        <authorList>
            <person name="Hensen N."/>
            <person name="Bonometti L."/>
            <person name="Westerberg I."/>
            <person name="Brannstrom I.O."/>
            <person name="Guillou S."/>
            <person name="Cros-Aarteil S."/>
            <person name="Calhoun S."/>
            <person name="Haridas S."/>
            <person name="Kuo A."/>
            <person name="Mondo S."/>
            <person name="Pangilinan J."/>
            <person name="Riley R."/>
            <person name="LaButti K."/>
            <person name="Andreopoulos B."/>
            <person name="Lipzen A."/>
            <person name="Chen C."/>
            <person name="Yan M."/>
            <person name="Daum C."/>
            <person name="Ng V."/>
            <person name="Clum A."/>
            <person name="Steindorff A."/>
            <person name="Ohm R.A."/>
            <person name="Martin F."/>
            <person name="Silar P."/>
            <person name="Natvig D.O."/>
            <person name="Lalanne C."/>
            <person name="Gautier V."/>
            <person name="Ament-Velasquez S.L."/>
            <person name="Kruys A."/>
            <person name="Hutchinson M.I."/>
            <person name="Powell A.J."/>
            <person name="Barry K."/>
            <person name="Miller A.N."/>
            <person name="Grigoriev I.V."/>
            <person name="Debuchy R."/>
            <person name="Gladieux P."/>
            <person name="Hiltunen Thoren M."/>
            <person name="Johannesson H."/>
        </authorList>
    </citation>
    <scope>NUCLEOTIDE SEQUENCE [LARGE SCALE GENOMIC DNA]</scope>
    <source>
        <strain evidence="13">CBS 340.73</strain>
    </source>
</reference>
<evidence type="ECO:0000256" key="3">
    <source>
        <dbReference type="ARBA" id="ARBA00022833"/>
    </source>
</evidence>
<evidence type="ECO:0000256" key="4">
    <source>
        <dbReference type="ARBA" id="ARBA00022911"/>
    </source>
</evidence>
<evidence type="ECO:0000256" key="9">
    <source>
        <dbReference type="ARBA" id="ARBA00023242"/>
    </source>
</evidence>
<dbReference type="Pfam" id="PF00172">
    <property type="entry name" value="Zn_clus"/>
    <property type="match status" value="1"/>
</dbReference>
<evidence type="ECO:0000313" key="12">
    <source>
        <dbReference type="EMBL" id="KAK3935445.1"/>
    </source>
</evidence>
<dbReference type="GO" id="GO:0005634">
    <property type="term" value="C:nucleus"/>
    <property type="evidence" value="ECO:0007669"/>
    <property type="project" value="UniProtKB-SubCell"/>
</dbReference>
<dbReference type="InterPro" id="IPR007219">
    <property type="entry name" value="XnlR_reg_dom"/>
</dbReference>
<evidence type="ECO:0000313" key="13">
    <source>
        <dbReference type="Proteomes" id="UP001303473"/>
    </source>
</evidence>
<keyword evidence="6" id="KW-0238">DNA-binding</keyword>
<dbReference type="InterPro" id="IPR052783">
    <property type="entry name" value="Metabolic/Drug-Res_Regulator"/>
</dbReference>
<evidence type="ECO:0000256" key="8">
    <source>
        <dbReference type="ARBA" id="ARBA00023163"/>
    </source>
</evidence>
<dbReference type="SUPFAM" id="SSF57701">
    <property type="entry name" value="Zn2/Cys6 DNA-binding domain"/>
    <property type="match status" value="1"/>
</dbReference>
<evidence type="ECO:0000256" key="7">
    <source>
        <dbReference type="ARBA" id="ARBA00023159"/>
    </source>
</evidence>
<dbReference type="SMART" id="SM00906">
    <property type="entry name" value="Fungal_trans"/>
    <property type="match status" value="1"/>
</dbReference>
<evidence type="ECO:0000256" key="6">
    <source>
        <dbReference type="ARBA" id="ARBA00023125"/>
    </source>
</evidence>
<dbReference type="InterPro" id="IPR001138">
    <property type="entry name" value="Zn2Cys6_DnaBD"/>
</dbReference>
<comment type="caution">
    <text evidence="12">The sequence shown here is derived from an EMBL/GenBank/DDBJ whole genome shotgun (WGS) entry which is preliminary data.</text>
</comment>
<protein>
    <submittedName>
        <fullName evidence="12">Fungal-specific transcription factor domain-containing protein</fullName>
    </submittedName>
</protein>
<proteinExistence type="predicted"/>
<evidence type="ECO:0000256" key="2">
    <source>
        <dbReference type="ARBA" id="ARBA00022723"/>
    </source>
</evidence>
<evidence type="ECO:0000259" key="11">
    <source>
        <dbReference type="PROSITE" id="PS50048"/>
    </source>
</evidence>
<evidence type="ECO:0000256" key="5">
    <source>
        <dbReference type="ARBA" id="ARBA00023015"/>
    </source>
</evidence>
<dbReference type="Pfam" id="PF04082">
    <property type="entry name" value="Fungal_trans"/>
    <property type="match status" value="1"/>
</dbReference>
<dbReference type="GO" id="GO:0003677">
    <property type="term" value="F:DNA binding"/>
    <property type="evidence" value="ECO:0007669"/>
    <property type="project" value="UniProtKB-KW"/>
</dbReference>
<keyword evidence="5" id="KW-0805">Transcription regulation</keyword>
<dbReference type="SMART" id="SM00066">
    <property type="entry name" value="GAL4"/>
    <property type="match status" value="1"/>
</dbReference>
<sequence length="817" mass="87368">MPSKRKAVEAGESPSETALRPSSSASAAAAAAASVSASAAVQLPVKRQRVSRACDQCRAAREKCDGVQPLCFPCVSQNRPCTYEVSPKKRGVQTGYIRTLELALAWVFETVAGSEDALNAAIAHEGGPGQILLAGKDPGGADRLHKKWRKSRVHKGIDRILSGGGMLSPRDDKRSPSEDASDTDGDIPRPSSAQGSAALSGGTVLEPPSTALDSPGSTAVHPGRDPLTPGEDGRLATKWYPTGASCAPYNSPGRLKLLANHWRLLDIYFSYTHSWFPILQKQDLYQTSYLYSDQGLAVSPDNPSSAAHAELWSALALASFQDTASSNNTSSGDVNSGFSSPSDIYDIARGLVPSENGPFQIQHVRALLLLSLVSLGRGNPTSAWILAGMAIRVFFDIGTPHQPIPNRQQERLQAAFIACFMVDTIVSLRHNKPPHLKTEDVADVLPIPEDGLDQWEPWAPCDGFGSSHVVSRVARNPAYCLSTFNQLYGILKVVGKEMSRRRRGPGGFEHGAAFTAELEQAMNLSSPFGAFTTSPDIGSALVPTAYLVRAVYFWARALADPRIESYSFLVEEALDQYETRFGACGMPPFIPACLVSLASPEDSTTDFVQHHQDRLAKLLSAYSSVWSYPGRPPTGILANSQPTPVIPQPTSLPNATDPNLFPPSVHSIVPFAAPTSSSSFYGNTTMPKQSPLASRGYLSFDTPRMITSYQQPTTVLGTPSSALVRGSGGVNIEVEAHTTPMGAAGVEASQHPQHPHHAATRFSGFASAPIDYDALLDDLALIDCTDGIDADPQFMANLGFAPGCDLTDILTREFGTI</sequence>
<dbReference type="PROSITE" id="PS50048">
    <property type="entry name" value="ZN2_CY6_FUNGAL_2"/>
    <property type="match status" value="1"/>
</dbReference>
<keyword evidence="8" id="KW-0804">Transcription</keyword>
<gene>
    <name evidence="12" type="ORF">QBC46DRAFT_453453</name>
</gene>
<dbReference type="PANTHER" id="PTHR47655">
    <property type="entry name" value="QUINIC ACID UTILIZATION ACTIVATOR"/>
    <property type="match status" value="1"/>
</dbReference>
<dbReference type="GO" id="GO:0006351">
    <property type="term" value="P:DNA-templated transcription"/>
    <property type="evidence" value="ECO:0007669"/>
    <property type="project" value="InterPro"/>
</dbReference>
<dbReference type="InterPro" id="IPR036864">
    <property type="entry name" value="Zn2-C6_fun-type_DNA-bd_sf"/>
</dbReference>
<name>A0AAN6MYI3_9PEZI</name>
<evidence type="ECO:0000256" key="1">
    <source>
        <dbReference type="ARBA" id="ARBA00004123"/>
    </source>
</evidence>